<comment type="caution">
    <text evidence="1">The sequence shown here is derived from an EMBL/GenBank/DDBJ whole genome shotgun (WGS) entry which is preliminary data.</text>
</comment>
<dbReference type="GO" id="GO:0003677">
    <property type="term" value="F:DNA binding"/>
    <property type="evidence" value="ECO:0007669"/>
    <property type="project" value="InterPro"/>
</dbReference>
<dbReference type="InterPro" id="IPR010982">
    <property type="entry name" value="Lambda_DNA-bd_dom_sf"/>
</dbReference>
<dbReference type="EMBL" id="WEGH01000001">
    <property type="protein sequence ID" value="MQY02948.1"/>
    <property type="molecule type" value="Genomic_DNA"/>
</dbReference>
<dbReference type="Gene3D" id="1.10.260.40">
    <property type="entry name" value="lambda repressor-like DNA-binding domains"/>
    <property type="match status" value="1"/>
</dbReference>
<organism evidence="1 2">
    <name type="scientific">Actinomadura macrotermitis</name>
    <dbReference type="NCBI Taxonomy" id="2585200"/>
    <lineage>
        <taxon>Bacteria</taxon>
        <taxon>Bacillati</taxon>
        <taxon>Actinomycetota</taxon>
        <taxon>Actinomycetes</taxon>
        <taxon>Streptosporangiales</taxon>
        <taxon>Thermomonosporaceae</taxon>
        <taxon>Actinomadura</taxon>
    </lineage>
</organism>
<dbReference type="Proteomes" id="UP000487268">
    <property type="component" value="Unassembled WGS sequence"/>
</dbReference>
<proteinExistence type="predicted"/>
<keyword evidence="2" id="KW-1185">Reference proteome</keyword>
<dbReference type="RefSeq" id="WP_153531005.1">
    <property type="nucleotide sequence ID" value="NZ_WEGH01000001.1"/>
</dbReference>
<gene>
    <name evidence="1" type="ORF">ACRB68_09830</name>
</gene>
<evidence type="ECO:0000313" key="1">
    <source>
        <dbReference type="EMBL" id="MQY02948.1"/>
    </source>
</evidence>
<reference evidence="1 2" key="1">
    <citation type="submission" date="2019-10" db="EMBL/GenBank/DDBJ databases">
        <title>Actinomadura rubteroloni sp. nov. and Actinomadura macrotermitis sp. nov., isolated from the gut of fungus growing-termite Macrotermes natalensis.</title>
        <authorList>
            <person name="Benndorf R."/>
            <person name="Martin K."/>
            <person name="Kuefner M."/>
            <person name="De Beer W."/>
            <person name="Kaster A.-K."/>
            <person name="Vollmers J."/>
            <person name="Poulsen M."/>
            <person name="Beemelmanns C."/>
        </authorList>
    </citation>
    <scope>NUCLEOTIDE SEQUENCE [LARGE SCALE GENOMIC DNA]</scope>
    <source>
        <strain evidence="1 2">RB68</strain>
    </source>
</reference>
<evidence type="ECO:0000313" key="2">
    <source>
        <dbReference type="Proteomes" id="UP000487268"/>
    </source>
</evidence>
<dbReference type="OrthoDB" id="3690688at2"/>
<name>A0A7K0BP27_9ACTN</name>
<accession>A0A7K0BP27</accession>
<dbReference type="AlphaFoldDB" id="A0A7K0BP27"/>
<protein>
    <submittedName>
        <fullName evidence="1">Uncharacterized protein</fullName>
    </submittedName>
</protein>
<sequence>MDFAGALRDAVQSSGLTLERVRHRLGQRGLTVSVATLSYWQRGRSRPRSRVVVTALEEILQVPPGTFTGLLDDPGPGAAELWPDPAAYAGVVAQLDRSGDHQLERLSVHDVFRLGPDRRPAGLTVREVLRATGDDVDRVVCVHPAAEDGAEIGWLRYCRAGRVRTVGGLLGFELVFDRVPAVGDTVVVEYGIAFAPGAPPAHRYLRRFPRPVRDYLTVVRFDPQTLPARCYGRYGGVGRELWIGTSGSAHLALGDVRRGVVGVEWEWD</sequence>
<dbReference type="InterPro" id="IPR001387">
    <property type="entry name" value="Cro/C1-type_HTH"/>
</dbReference>
<dbReference type="CDD" id="cd00093">
    <property type="entry name" value="HTH_XRE"/>
    <property type="match status" value="1"/>
</dbReference>